<dbReference type="Proteomes" id="UP000698028">
    <property type="component" value="Unassembled WGS sequence"/>
</dbReference>
<gene>
    <name evidence="2" type="ORF">KTQ36_02930</name>
</gene>
<accession>A0ABS6V585</accession>
<sequence>MTMQKTPTHLWIVGILALLWNSFGALDYTMTQFRVAGWIETMMPGVDPQIVFDWVERAPLITHFFWAIGVWGGVVGAILLLMRNANAVATLALSLIGAVGGLVMGMLGSADRPEELGGSGIDPIMVGVVFIAIALFAYARKQKANGVLQ</sequence>
<name>A0ABS6V585_9SPHN</name>
<dbReference type="RefSeq" id="WP_218632262.1">
    <property type="nucleotide sequence ID" value="NZ_JAHVAH010000001.1"/>
</dbReference>
<keyword evidence="1" id="KW-1133">Transmembrane helix</keyword>
<evidence type="ECO:0000313" key="2">
    <source>
        <dbReference type="EMBL" id="MBW0144248.1"/>
    </source>
</evidence>
<evidence type="ECO:0000256" key="1">
    <source>
        <dbReference type="SAM" id="Phobius"/>
    </source>
</evidence>
<keyword evidence="1" id="KW-0472">Membrane</keyword>
<organism evidence="2 3">
    <name type="scientific">Sphingomicrobium clamense</name>
    <dbReference type="NCBI Taxonomy" id="2851013"/>
    <lineage>
        <taxon>Bacteria</taxon>
        <taxon>Pseudomonadati</taxon>
        <taxon>Pseudomonadota</taxon>
        <taxon>Alphaproteobacteria</taxon>
        <taxon>Sphingomonadales</taxon>
        <taxon>Sphingomonadaceae</taxon>
        <taxon>Sphingomicrobium</taxon>
    </lineage>
</organism>
<feature type="transmembrane region" description="Helical" evidence="1">
    <location>
        <begin position="120"/>
        <end position="139"/>
    </location>
</feature>
<reference evidence="2 3" key="1">
    <citation type="submission" date="2021-07" db="EMBL/GenBank/DDBJ databases">
        <title>The draft genome sequence of Sphingomicrobium sp. B8.</title>
        <authorList>
            <person name="Mu L."/>
        </authorList>
    </citation>
    <scope>NUCLEOTIDE SEQUENCE [LARGE SCALE GENOMIC DNA]</scope>
    <source>
        <strain evidence="2 3">B8</strain>
    </source>
</reference>
<protein>
    <submittedName>
        <fullName evidence="2">Uncharacterized protein</fullName>
    </submittedName>
</protein>
<keyword evidence="3" id="KW-1185">Reference proteome</keyword>
<proteinExistence type="predicted"/>
<evidence type="ECO:0000313" key="3">
    <source>
        <dbReference type="Proteomes" id="UP000698028"/>
    </source>
</evidence>
<feature type="transmembrane region" description="Helical" evidence="1">
    <location>
        <begin position="88"/>
        <end position="108"/>
    </location>
</feature>
<feature type="transmembrane region" description="Helical" evidence="1">
    <location>
        <begin position="60"/>
        <end position="81"/>
    </location>
</feature>
<comment type="caution">
    <text evidence="2">The sequence shown here is derived from an EMBL/GenBank/DDBJ whole genome shotgun (WGS) entry which is preliminary data.</text>
</comment>
<keyword evidence="1" id="KW-0812">Transmembrane</keyword>
<dbReference type="EMBL" id="JAHVAH010000001">
    <property type="protein sequence ID" value="MBW0144248.1"/>
    <property type="molecule type" value="Genomic_DNA"/>
</dbReference>